<evidence type="ECO:0000256" key="1">
    <source>
        <dbReference type="SAM" id="Coils"/>
    </source>
</evidence>
<sequence length="515" mass="57598">MPSATRIVERDHRVVDANPFIKINMELKDFMGDLVNPLFHSLHLNRFKGSTDQELAKTLSCKCSKGGDVNSAIMAMFQTLSNYSWEVKMVLAFAAFAVVYGESSLMADQTDPLAESVKLLYSSINALIKVTNTIVEIGDSQSAGNIETVDVDLFELTKKVDEMNKQLANGEWMKPTRDFIFDVNAIRSTHVYNGKIEIVELKTLHKFINEILDGLVDQLKSFRSSSEDCLKKLTETVQKICEKLLCKCSRGGDENSKTVALFKMLSHYSWEAKMVLTLASFAVIYGESSLMAKRTNSLLFKIQSLINVIVKVTKRITRSSVIICTSHVIGLDDEYTDDELLKLRNKIDGMNTQIGQELDTWRQSFETEAKRKADEADAKRIVDEADAKRKADEVDAKRIADEAAEAKREADEAAEAKRVADEVEAKRIADEAATMKQIEEVAHELRLKGLKSSNLIIGIDFCGSNEYDGPTCYAPIIEAAIDIVEKSGGQHHVLVIIADDWIQYDLEKDSIVTAR</sequence>
<feature type="domain" description="Sieve element occlusion N-terminal" evidence="2">
    <location>
        <begin position="222"/>
        <end position="295"/>
    </location>
</feature>
<feature type="coiled-coil region" evidence="1">
    <location>
        <begin position="396"/>
        <end position="426"/>
    </location>
</feature>
<dbReference type="InterPro" id="IPR027942">
    <property type="entry name" value="SEO_N"/>
</dbReference>
<dbReference type="OrthoDB" id="5855668at2759"/>
<dbReference type="EMBL" id="JAMYWD010000003">
    <property type="protein sequence ID" value="KAJ4976086.1"/>
    <property type="molecule type" value="Genomic_DNA"/>
</dbReference>
<dbReference type="AlphaFoldDB" id="A0A9Q0KTP0"/>
<organism evidence="3 4">
    <name type="scientific">Protea cynaroides</name>
    <dbReference type="NCBI Taxonomy" id="273540"/>
    <lineage>
        <taxon>Eukaryota</taxon>
        <taxon>Viridiplantae</taxon>
        <taxon>Streptophyta</taxon>
        <taxon>Embryophyta</taxon>
        <taxon>Tracheophyta</taxon>
        <taxon>Spermatophyta</taxon>
        <taxon>Magnoliopsida</taxon>
        <taxon>Proteales</taxon>
        <taxon>Proteaceae</taxon>
        <taxon>Protea</taxon>
    </lineage>
</organism>
<dbReference type="Proteomes" id="UP001141806">
    <property type="component" value="Unassembled WGS sequence"/>
</dbReference>
<protein>
    <recommendedName>
        <fullName evidence="2">Sieve element occlusion N-terminal domain-containing protein</fullName>
    </recommendedName>
</protein>
<accession>A0A9Q0KTP0</accession>
<dbReference type="InterPro" id="IPR039299">
    <property type="entry name" value="SEOA"/>
</dbReference>
<keyword evidence="4" id="KW-1185">Reference proteome</keyword>
<name>A0A9Q0KTP0_9MAGN</name>
<evidence type="ECO:0000313" key="4">
    <source>
        <dbReference type="Proteomes" id="UP001141806"/>
    </source>
</evidence>
<comment type="caution">
    <text evidence="3">The sequence shown here is derived from an EMBL/GenBank/DDBJ whole genome shotgun (WGS) entry which is preliminary data.</text>
</comment>
<reference evidence="3" key="1">
    <citation type="journal article" date="2023" name="Plant J.">
        <title>The genome of the king protea, Protea cynaroides.</title>
        <authorList>
            <person name="Chang J."/>
            <person name="Duong T.A."/>
            <person name="Schoeman C."/>
            <person name="Ma X."/>
            <person name="Roodt D."/>
            <person name="Barker N."/>
            <person name="Li Z."/>
            <person name="Van de Peer Y."/>
            <person name="Mizrachi E."/>
        </authorList>
    </citation>
    <scope>NUCLEOTIDE SEQUENCE</scope>
    <source>
        <tissue evidence="3">Young leaves</tissue>
    </source>
</reference>
<dbReference type="PANTHER" id="PTHR33232">
    <property type="entry name" value="PROTEIN SIEVE ELEMENT OCCLUSION B-LIKE"/>
    <property type="match status" value="1"/>
</dbReference>
<dbReference type="Pfam" id="PF14576">
    <property type="entry name" value="SEO_N"/>
    <property type="match status" value="2"/>
</dbReference>
<evidence type="ECO:0000259" key="2">
    <source>
        <dbReference type="Pfam" id="PF14576"/>
    </source>
</evidence>
<gene>
    <name evidence="3" type="ORF">NE237_001192</name>
</gene>
<evidence type="ECO:0000313" key="3">
    <source>
        <dbReference type="EMBL" id="KAJ4976086.1"/>
    </source>
</evidence>
<dbReference type="PANTHER" id="PTHR33232:SF12">
    <property type="entry name" value="PROTEIN SIEVE ELEMENT OCCLUSION B-LIKE"/>
    <property type="match status" value="1"/>
</dbReference>
<keyword evidence="1" id="KW-0175">Coiled coil</keyword>
<dbReference type="GO" id="GO:0010088">
    <property type="term" value="P:phloem development"/>
    <property type="evidence" value="ECO:0007669"/>
    <property type="project" value="InterPro"/>
</dbReference>
<feature type="domain" description="Sieve element occlusion N-terminal" evidence="2">
    <location>
        <begin position="55"/>
        <end position="120"/>
    </location>
</feature>
<proteinExistence type="predicted"/>